<reference evidence="2" key="1">
    <citation type="journal article" date="2015" name="Nat. Genet.">
        <title>The genome and transcriptome of the zoonotic hookworm Ancylostoma ceylanicum identify infection-specific gene families.</title>
        <authorList>
            <person name="Schwarz E.M."/>
            <person name="Hu Y."/>
            <person name="Antoshechkin I."/>
            <person name="Miller M.M."/>
            <person name="Sternberg P.W."/>
            <person name="Aroian R.V."/>
        </authorList>
    </citation>
    <scope>NUCLEOTIDE SEQUENCE</scope>
    <source>
        <strain evidence="2">HY135</strain>
    </source>
</reference>
<dbReference type="Proteomes" id="UP000024635">
    <property type="component" value="Unassembled WGS sequence"/>
</dbReference>
<evidence type="ECO:0000313" key="1">
    <source>
        <dbReference type="EMBL" id="EYC10606.1"/>
    </source>
</evidence>
<keyword evidence="2" id="KW-1185">Reference proteome</keyword>
<organism evidence="1 2">
    <name type="scientific">Ancylostoma ceylanicum</name>
    <dbReference type="NCBI Taxonomy" id="53326"/>
    <lineage>
        <taxon>Eukaryota</taxon>
        <taxon>Metazoa</taxon>
        <taxon>Ecdysozoa</taxon>
        <taxon>Nematoda</taxon>
        <taxon>Chromadorea</taxon>
        <taxon>Rhabditida</taxon>
        <taxon>Rhabditina</taxon>
        <taxon>Rhabditomorpha</taxon>
        <taxon>Strongyloidea</taxon>
        <taxon>Ancylostomatidae</taxon>
        <taxon>Ancylostomatinae</taxon>
        <taxon>Ancylostoma</taxon>
    </lineage>
</organism>
<accession>A0A016U6R8</accession>
<proteinExistence type="predicted"/>
<evidence type="ECO:0000313" key="2">
    <source>
        <dbReference type="Proteomes" id="UP000024635"/>
    </source>
</evidence>
<gene>
    <name evidence="1" type="primary">Acey_s0054.g2458</name>
    <name evidence="1" type="ORF">Y032_0054g2458</name>
</gene>
<dbReference type="EMBL" id="JARK01001390">
    <property type="protein sequence ID" value="EYC10606.1"/>
    <property type="molecule type" value="Genomic_DNA"/>
</dbReference>
<comment type="caution">
    <text evidence="1">The sequence shown here is derived from an EMBL/GenBank/DDBJ whole genome shotgun (WGS) entry which is preliminary data.</text>
</comment>
<protein>
    <submittedName>
        <fullName evidence="1">Uncharacterized protein</fullName>
    </submittedName>
</protein>
<sequence length="89" mass="10385">MQKIFESSQTLHFKFPVFRMIFQQDHKQNGLKHLLFNVETIQCCSGLMASVSEKCKQALFGVFSLLFLGFLLDDQIHIANSKQYPRQYP</sequence>
<name>A0A016U6R8_9BILA</name>
<dbReference type="AlphaFoldDB" id="A0A016U6R8"/>